<reference evidence="19" key="1">
    <citation type="submission" date="2017-04" db="EMBL/GenBank/DDBJ databases">
        <title>Function of individual gut microbiota members based on whole genome sequencing of pure cultures obtained from chicken caecum.</title>
        <authorList>
            <person name="Medvecky M."/>
            <person name="Cejkova D."/>
            <person name="Polansky O."/>
            <person name="Karasova D."/>
            <person name="Kubasova T."/>
            <person name="Cizek A."/>
            <person name="Rychlik I."/>
        </authorList>
    </citation>
    <scope>NUCLEOTIDE SEQUENCE [LARGE SCALE GENOMIC DNA]</scope>
    <source>
        <strain evidence="19">An75</strain>
    </source>
</reference>
<evidence type="ECO:0000256" key="7">
    <source>
        <dbReference type="ARBA" id="ARBA00022694"/>
    </source>
</evidence>
<evidence type="ECO:0000256" key="1">
    <source>
        <dbReference type="ARBA" id="ARBA00002268"/>
    </source>
</evidence>
<evidence type="ECO:0000256" key="16">
    <source>
        <dbReference type="ARBA" id="ARBA00047415"/>
    </source>
</evidence>
<evidence type="ECO:0000313" key="18">
    <source>
        <dbReference type="EMBL" id="OUN43909.1"/>
    </source>
</evidence>
<evidence type="ECO:0000256" key="2">
    <source>
        <dbReference type="ARBA" id="ARBA00004691"/>
    </source>
</evidence>
<evidence type="ECO:0000256" key="11">
    <source>
        <dbReference type="ARBA" id="ARBA00023004"/>
    </source>
</evidence>
<dbReference type="Pfam" id="PF02677">
    <property type="entry name" value="QueH"/>
    <property type="match status" value="1"/>
</dbReference>
<keyword evidence="6 17" id="KW-0004">4Fe-4S</keyword>
<dbReference type="UniPathway" id="UPA00392"/>
<keyword evidence="10 17" id="KW-0560">Oxidoreductase</keyword>
<keyword evidence="7 17" id="KW-0819">tRNA processing</keyword>
<feature type="binding site" evidence="17">
    <location>
        <position position="116"/>
    </location>
    <ligand>
        <name>[4Fe-4S] cluster</name>
        <dbReference type="ChEBI" id="CHEBI:49883"/>
    </ligand>
</feature>
<comment type="pathway">
    <text evidence="2 17">tRNA modification; tRNA-queuosine biosynthesis.</text>
</comment>
<accession>A0A1Y3UC00</accession>
<comment type="caution">
    <text evidence="18">The sequence shown here is derived from an EMBL/GenBank/DDBJ whole genome shotgun (WGS) entry which is preliminary data.</text>
</comment>
<feature type="binding site" evidence="17">
    <location>
        <position position="35"/>
    </location>
    <ligand>
        <name>[4Fe-4S] cluster</name>
        <dbReference type="ChEBI" id="CHEBI:49883"/>
    </ligand>
</feature>
<gene>
    <name evidence="17" type="primary">queH</name>
    <name evidence="18" type="ORF">B5G26_06320</name>
</gene>
<comment type="function">
    <text evidence="1 17">Catalyzes the conversion of epoxyqueuosine (oQ) to queuosine (Q), which is a hypermodified base found in the wobble positions of tRNA(Asp), tRNA(Asn), tRNA(His) and tRNA(Tyr).</text>
</comment>
<evidence type="ECO:0000256" key="17">
    <source>
        <dbReference type="HAMAP-Rule" id="MF_02089"/>
    </source>
</evidence>
<evidence type="ECO:0000256" key="10">
    <source>
        <dbReference type="ARBA" id="ARBA00023002"/>
    </source>
</evidence>
<evidence type="ECO:0000256" key="8">
    <source>
        <dbReference type="ARBA" id="ARBA00022723"/>
    </source>
</evidence>
<evidence type="ECO:0000256" key="14">
    <source>
        <dbReference type="ARBA" id="ARBA00023284"/>
    </source>
</evidence>
<dbReference type="AlphaFoldDB" id="A0A1Y3UC00"/>
<evidence type="ECO:0000256" key="13">
    <source>
        <dbReference type="ARBA" id="ARBA00023157"/>
    </source>
</evidence>
<evidence type="ECO:0000313" key="19">
    <source>
        <dbReference type="Proteomes" id="UP000195455"/>
    </source>
</evidence>
<keyword evidence="13 17" id="KW-1015">Disulfide bond</keyword>
<dbReference type="EC" id="1.17.99.6" evidence="4 17"/>
<dbReference type="PANTHER" id="PTHR36701:SF1">
    <property type="entry name" value="EPOXYQUEUOSINE REDUCTASE QUEH"/>
    <property type="match status" value="1"/>
</dbReference>
<comment type="similarity">
    <text evidence="3 17">Belongs to the QueH family.</text>
</comment>
<evidence type="ECO:0000256" key="3">
    <source>
        <dbReference type="ARBA" id="ARBA00008207"/>
    </source>
</evidence>
<comment type="catalytic activity">
    <reaction evidence="16 17">
        <text>epoxyqueuosine(34) in tRNA + AH2 = queuosine(34) in tRNA + A + H2O</text>
        <dbReference type="Rhea" id="RHEA:32159"/>
        <dbReference type="Rhea" id="RHEA-COMP:18571"/>
        <dbReference type="Rhea" id="RHEA-COMP:18582"/>
        <dbReference type="ChEBI" id="CHEBI:13193"/>
        <dbReference type="ChEBI" id="CHEBI:15377"/>
        <dbReference type="ChEBI" id="CHEBI:17499"/>
        <dbReference type="ChEBI" id="CHEBI:194431"/>
        <dbReference type="ChEBI" id="CHEBI:194443"/>
        <dbReference type="EC" id="1.17.99.6"/>
    </reaction>
</comment>
<keyword evidence="14 17" id="KW-0676">Redox-active center</keyword>
<keyword evidence="8 17" id="KW-0479">Metal-binding</keyword>
<evidence type="ECO:0000256" key="6">
    <source>
        <dbReference type="ARBA" id="ARBA00022485"/>
    </source>
</evidence>
<dbReference type="HAMAP" id="MF_02089">
    <property type="entry name" value="QueH"/>
    <property type="match status" value="1"/>
</dbReference>
<feature type="binding site" evidence="17">
    <location>
        <position position="34"/>
    </location>
    <ligand>
        <name>[4Fe-4S] cluster</name>
        <dbReference type="ChEBI" id="CHEBI:49883"/>
    </ligand>
</feature>
<evidence type="ECO:0000256" key="15">
    <source>
        <dbReference type="ARBA" id="ARBA00031446"/>
    </source>
</evidence>
<evidence type="ECO:0000256" key="4">
    <source>
        <dbReference type="ARBA" id="ARBA00012622"/>
    </source>
</evidence>
<name>A0A1Y3UC00_9FIRM</name>
<dbReference type="EMBL" id="NFHM01000007">
    <property type="protein sequence ID" value="OUN43909.1"/>
    <property type="molecule type" value="Genomic_DNA"/>
</dbReference>
<feature type="disulfide bond" description="Redox-active" evidence="17">
    <location>
        <begin position="198"/>
        <end position="200"/>
    </location>
</feature>
<dbReference type="PANTHER" id="PTHR36701">
    <property type="entry name" value="EPOXYQUEUOSINE REDUCTASE QUEH"/>
    <property type="match status" value="1"/>
</dbReference>
<proteinExistence type="inferred from homology"/>
<feature type="binding site" evidence="17">
    <location>
        <position position="119"/>
    </location>
    <ligand>
        <name>[4Fe-4S] cluster</name>
        <dbReference type="ChEBI" id="CHEBI:49883"/>
    </ligand>
</feature>
<dbReference type="GO" id="GO:0008616">
    <property type="term" value="P:tRNA queuosine(34) biosynthetic process"/>
    <property type="evidence" value="ECO:0007669"/>
    <property type="project" value="UniProtKB-UniRule"/>
</dbReference>
<keyword evidence="9 17" id="KW-0671">Queuosine biosynthesis</keyword>
<keyword evidence="11 17" id="KW-0408">Iron</keyword>
<evidence type="ECO:0000256" key="5">
    <source>
        <dbReference type="ARBA" id="ARBA00016895"/>
    </source>
</evidence>
<organism evidence="18 19">
    <name type="scientific">Anaerotignum lactatifermentans</name>
    <dbReference type="NCBI Taxonomy" id="160404"/>
    <lineage>
        <taxon>Bacteria</taxon>
        <taxon>Bacillati</taxon>
        <taxon>Bacillota</taxon>
        <taxon>Clostridia</taxon>
        <taxon>Lachnospirales</taxon>
        <taxon>Anaerotignaceae</taxon>
        <taxon>Anaerotignum</taxon>
    </lineage>
</organism>
<dbReference type="GO" id="GO:0052693">
    <property type="term" value="F:epoxyqueuosine reductase activity"/>
    <property type="evidence" value="ECO:0007669"/>
    <property type="project" value="UniProtKB-UniRule"/>
</dbReference>
<dbReference type="GO" id="GO:0046872">
    <property type="term" value="F:metal ion binding"/>
    <property type="evidence" value="ECO:0007669"/>
    <property type="project" value="UniProtKB-KW"/>
</dbReference>
<protein>
    <recommendedName>
        <fullName evidence="5 17">Epoxyqueuosine reductase QueH</fullName>
        <ecNumber evidence="4 17">1.17.99.6</ecNumber>
    </recommendedName>
    <alternativeName>
        <fullName evidence="15 17">Queuosine biosynthesis protein QueH</fullName>
    </alternativeName>
</protein>
<keyword evidence="12 17" id="KW-0411">Iron-sulfur</keyword>
<evidence type="ECO:0000256" key="9">
    <source>
        <dbReference type="ARBA" id="ARBA00022785"/>
    </source>
</evidence>
<dbReference type="InterPro" id="IPR003828">
    <property type="entry name" value="QueH"/>
</dbReference>
<dbReference type="GO" id="GO:0051539">
    <property type="term" value="F:4 iron, 4 sulfur cluster binding"/>
    <property type="evidence" value="ECO:0007669"/>
    <property type="project" value="UniProtKB-UniRule"/>
</dbReference>
<sequence>MFILQKENYQIVLERTLKTIEKEERRPRLLLHSCCGPCSSYVLEYLSHYFDITVYYYNPNISPAAEFTHRAEEQQKLIAQMPLEGEVSCIVGEYDPETFFAMAKGREQEPEGGQRCFDCYTLRLKKTAEAAKAGGFDYFTTTLSISPHKNAQVLNTIGKELAETYGVSYLFSDFKKKNGYKRSCELSEQYHLYRQDYCGCPFSKAEAEARRKAIHGK</sequence>
<dbReference type="Proteomes" id="UP000195455">
    <property type="component" value="Unassembled WGS sequence"/>
</dbReference>
<evidence type="ECO:0000256" key="12">
    <source>
        <dbReference type="ARBA" id="ARBA00023014"/>
    </source>
</evidence>